<dbReference type="InterPro" id="IPR014748">
    <property type="entry name" value="Enoyl-CoA_hydra_C"/>
</dbReference>
<accession>A0A0M2H0G9</accession>
<keyword evidence="3" id="KW-1185">Reference proteome</keyword>
<gene>
    <name evidence="2" type="primary">paaG</name>
    <name evidence="2" type="ORF">RS81_03267</name>
</gene>
<dbReference type="InterPro" id="IPR001753">
    <property type="entry name" value="Enoyl-CoA_hydra/iso"/>
</dbReference>
<sequence>MPKSQDPRLIVERSDGALTVTLAAAERRNAVDEPLLRALGDLIAGAGERVADGERVIVLRGAGGAFSSGVDLGAAEELAQPANAGRTIDAANDLVRGILEAPVPVVSVVAGPCAGVGVPIALAADVVLATSAAYFQLAFTRVGLMPDGGATALIAASVGRTAAMRMALLAERIGAPEAAVHGLVSRVVDAGDLESALDGIVGTFRSGPAAAIAQTKAAVNAATLVELSAAFARERAGQVGLLTAHDFAEGALAFREKRAPAFTDLPG</sequence>
<protein>
    <submittedName>
        <fullName evidence="2">1,2-epoxyphenylacetyl-CoA isomerase</fullName>
        <ecNumber evidence="2">5.3.3.18</ecNumber>
    </submittedName>
</protein>
<dbReference type="PANTHER" id="PTHR43459">
    <property type="entry name" value="ENOYL-COA HYDRATASE"/>
    <property type="match status" value="1"/>
</dbReference>
<name>A0A0M2H0G9_9MICO</name>
<dbReference type="PATRIC" id="fig|92835.4.peg.3298"/>
<dbReference type="AlphaFoldDB" id="A0A0M2H0G9"/>
<dbReference type="STRING" id="92835.RS81_03267"/>
<proteinExistence type="inferred from homology"/>
<organism evidence="2 3">
    <name type="scientific">Microbacterium terrae</name>
    <dbReference type="NCBI Taxonomy" id="69369"/>
    <lineage>
        <taxon>Bacteria</taxon>
        <taxon>Bacillati</taxon>
        <taxon>Actinomycetota</taxon>
        <taxon>Actinomycetes</taxon>
        <taxon>Micrococcales</taxon>
        <taxon>Microbacteriaceae</taxon>
        <taxon>Microbacterium</taxon>
    </lineage>
</organism>
<evidence type="ECO:0000313" key="2">
    <source>
        <dbReference type="EMBL" id="KJL37510.1"/>
    </source>
</evidence>
<comment type="similarity">
    <text evidence="1">Belongs to the enoyl-CoA hydratase/isomerase family.</text>
</comment>
<dbReference type="OrthoDB" id="9777711at2"/>
<dbReference type="PANTHER" id="PTHR43459:SF1">
    <property type="entry name" value="EG:BACN32G11.4 PROTEIN"/>
    <property type="match status" value="1"/>
</dbReference>
<keyword evidence="2" id="KW-0413">Isomerase</keyword>
<dbReference type="Pfam" id="PF00378">
    <property type="entry name" value="ECH_1"/>
    <property type="match status" value="1"/>
</dbReference>
<dbReference type="Gene3D" id="3.90.226.10">
    <property type="entry name" value="2-enoyl-CoA Hydratase, Chain A, domain 1"/>
    <property type="match status" value="1"/>
</dbReference>
<dbReference type="CDD" id="cd06558">
    <property type="entry name" value="crotonase-like"/>
    <property type="match status" value="1"/>
</dbReference>
<comment type="caution">
    <text evidence="2">The sequence shown here is derived from an EMBL/GenBank/DDBJ whole genome shotgun (WGS) entry which is preliminary data.</text>
</comment>
<dbReference type="GO" id="GO:0016853">
    <property type="term" value="F:isomerase activity"/>
    <property type="evidence" value="ECO:0007669"/>
    <property type="project" value="UniProtKB-KW"/>
</dbReference>
<dbReference type="Proteomes" id="UP000033956">
    <property type="component" value="Unassembled WGS sequence"/>
</dbReference>
<dbReference type="Gene3D" id="1.10.12.10">
    <property type="entry name" value="Lyase 2-enoyl-coa Hydratase, Chain A, domain 2"/>
    <property type="match status" value="1"/>
</dbReference>
<dbReference type="RefSeq" id="WP_045277159.1">
    <property type="nucleotide sequence ID" value="NZ_BAAAUP010000002.1"/>
</dbReference>
<dbReference type="InterPro" id="IPR029045">
    <property type="entry name" value="ClpP/crotonase-like_dom_sf"/>
</dbReference>
<evidence type="ECO:0000256" key="1">
    <source>
        <dbReference type="ARBA" id="ARBA00005254"/>
    </source>
</evidence>
<dbReference type="SUPFAM" id="SSF52096">
    <property type="entry name" value="ClpP/crotonase"/>
    <property type="match status" value="1"/>
</dbReference>
<dbReference type="EC" id="5.3.3.18" evidence="2"/>
<reference evidence="2 3" key="1">
    <citation type="submission" date="2015-02" db="EMBL/GenBank/DDBJ databases">
        <title>Draft genome sequences of ten Microbacterium spp. with emphasis on heavy metal contaminated environments.</title>
        <authorList>
            <person name="Corretto E."/>
        </authorList>
    </citation>
    <scope>NUCLEOTIDE SEQUENCE [LARGE SCALE GENOMIC DNA]</scope>
    <source>
        <strain evidence="2 3">DSM 12510</strain>
    </source>
</reference>
<dbReference type="EMBL" id="JYIZ01000057">
    <property type="protein sequence ID" value="KJL37510.1"/>
    <property type="molecule type" value="Genomic_DNA"/>
</dbReference>
<evidence type="ECO:0000313" key="3">
    <source>
        <dbReference type="Proteomes" id="UP000033956"/>
    </source>
</evidence>